<evidence type="ECO:0000259" key="7">
    <source>
        <dbReference type="PROSITE" id="PS51012"/>
    </source>
</evidence>
<feature type="domain" description="ABC transmembrane type-2" evidence="7">
    <location>
        <begin position="37"/>
        <end position="276"/>
    </location>
</feature>
<dbReference type="AlphaFoldDB" id="A0AA41U8J6"/>
<dbReference type="InterPro" id="IPR013525">
    <property type="entry name" value="ABC2_TM"/>
</dbReference>
<accession>A0AA41U8J6</accession>
<evidence type="ECO:0000256" key="2">
    <source>
        <dbReference type="ARBA" id="ARBA00022692"/>
    </source>
</evidence>
<evidence type="ECO:0000256" key="1">
    <source>
        <dbReference type="ARBA" id="ARBA00004141"/>
    </source>
</evidence>
<evidence type="ECO:0000256" key="6">
    <source>
        <dbReference type="RuleBase" id="RU361157"/>
    </source>
</evidence>
<feature type="transmembrane region" description="Helical" evidence="6">
    <location>
        <begin position="78"/>
        <end position="98"/>
    </location>
</feature>
<feature type="transmembrane region" description="Helical" evidence="6">
    <location>
        <begin position="249"/>
        <end position="270"/>
    </location>
</feature>
<keyword evidence="2 6" id="KW-0812">Transmembrane</keyword>
<dbReference type="Pfam" id="PF01061">
    <property type="entry name" value="ABC2_membrane"/>
    <property type="match status" value="1"/>
</dbReference>
<dbReference type="InterPro" id="IPR000412">
    <property type="entry name" value="ABC_2_transport"/>
</dbReference>
<gene>
    <name evidence="8" type="ORF">L1785_17570</name>
</gene>
<keyword evidence="6" id="KW-1003">Cell membrane</keyword>
<evidence type="ECO:0000256" key="3">
    <source>
        <dbReference type="ARBA" id="ARBA00022989"/>
    </source>
</evidence>
<dbReference type="Proteomes" id="UP001165405">
    <property type="component" value="Unassembled WGS sequence"/>
</dbReference>
<sequence length="281" mass="29965">MSTHTARPTGRGRLPGIWSLALARASVELRSFTRERDAVVFVFLYPILMLALFATVFGSEQAGSAGTGVDFARYFLPGMIATGIMLSSFQTLALAIAVERDDGTLKRLRATPLPASAYFLGKVAQVLAVATVQTAVLIAIAALAYDVPLPSEAGAWLTFAWVFVLGTATGSVLGVAFSSAVRSGRSASAVVIPVVLVLQFTSGVFFPFYSLPAWLQTAASLFPLKWLAQGLRSVFLPPEMVSLEPSGSWQLGLTAGVLAVWLVAGLVVGIRTFRWRRHDDG</sequence>
<dbReference type="RefSeq" id="WP_236090585.1">
    <property type="nucleotide sequence ID" value="NZ_JAKGSG010000047.1"/>
</dbReference>
<organism evidence="8 9">
    <name type="scientific">Antribacter soli</name>
    <dbReference type="NCBI Taxonomy" id="2910976"/>
    <lineage>
        <taxon>Bacteria</taxon>
        <taxon>Bacillati</taxon>
        <taxon>Actinomycetota</taxon>
        <taxon>Actinomycetes</taxon>
        <taxon>Micrococcales</taxon>
        <taxon>Promicromonosporaceae</taxon>
        <taxon>Antribacter</taxon>
    </lineage>
</organism>
<evidence type="ECO:0000256" key="5">
    <source>
        <dbReference type="ARBA" id="ARBA00023251"/>
    </source>
</evidence>
<feature type="transmembrane region" description="Helical" evidence="6">
    <location>
        <begin position="156"/>
        <end position="177"/>
    </location>
</feature>
<dbReference type="PROSITE" id="PS51012">
    <property type="entry name" value="ABC_TM2"/>
    <property type="match status" value="1"/>
</dbReference>
<comment type="similarity">
    <text evidence="6">Belongs to the ABC-2 integral membrane protein family.</text>
</comment>
<feature type="transmembrane region" description="Helical" evidence="6">
    <location>
        <begin position="119"/>
        <end position="144"/>
    </location>
</feature>
<proteinExistence type="inferred from homology"/>
<comment type="subcellular location">
    <subcellularLocation>
        <location evidence="6">Cell membrane</location>
        <topology evidence="6">Multi-pass membrane protein</topology>
    </subcellularLocation>
    <subcellularLocation>
        <location evidence="1">Membrane</location>
        <topology evidence="1">Multi-pass membrane protein</topology>
    </subcellularLocation>
</comment>
<keyword evidence="5" id="KW-0046">Antibiotic resistance</keyword>
<dbReference type="GO" id="GO:0140359">
    <property type="term" value="F:ABC-type transporter activity"/>
    <property type="evidence" value="ECO:0007669"/>
    <property type="project" value="InterPro"/>
</dbReference>
<dbReference type="PIRSF" id="PIRSF006648">
    <property type="entry name" value="DrrB"/>
    <property type="match status" value="1"/>
</dbReference>
<dbReference type="InterPro" id="IPR047817">
    <property type="entry name" value="ABC2_TM_bact-type"/>
</dbReference>
<dbReference type="GO" id="GO:0043190">
    <property type="term" value="C:ATP-binding cassette (ABC) transporter complex"/>
    <property type="evidence" value="ECO:0007669"/>
    <property type="project" value="InterPro"/>
</dbReference>
<reference evidence="8" key="1">
    <citation type="submission" date="2022-01" db="EMBL/GenBank/DDBJ databases">
        <title>Antribacter sp. nov., isolated from Guizhou of China.</title>
        <authorList>
            <person name="Chengliang C."/>
            <person name="Ya Z."/>
        </authorList>
    </citation>
    <scope>NUCLEOTIDE SEQUENCE</scope>
    <source>
        <strain evidence="8">KLBMP 9083</strain>
    </source>
</reference>
<evidence type="ECO:0000313" key="8">
    <source>
        <dbReference type="EMBL" id="MCF4122791.1"/>
    </source>
</evidence>
<evidence type="ECO:0000313" key="9">
    <source>
        <dbReference type="Proteomes" id="UP001165405"/>
    </source>
</evidence>
<comment type="caution">
    <text evidence="8">The sequence shown here is derived from an EMBL/GenBank/DDBJ whole genome shotgun (WGS) entry which is preliminary data.</text>
</comment>
<keyword evidence="3 6" id="KW-1133">Transmembrane helix</keyword>
<dbReference type="PANTHER" id="PTHR43229:SF2">
    <property type="entry name" value="NODULATION PROTEIN J"/>
    <property type="match status" value="1"/>
</dbReference>
<dbReference type="InterPro" id="IPR051784">
    <property type="entry name" value="Nod_factor_ABC_transporter"/>
</dbReference>
<evidence type="ECO:0000256" key="4">
    <source>
        <dbReference type="ARBA" id="ARBA00023136"/>
    </source>
</evidence>
<protein>
    <recommendedName>
        <fullName evidence="6">Transport permease protein</fullName>
    </recommendedName>
</protein>
<dbReference type="GO" id="GO:0046677">
    <property type="term" value="P:response to antibiotic"/>
    <property type="evidence" value="ECO:0007669"/>
    <property type="project" value="UniProtKB-KW"/>
</dbReference>
<keyword evidence="4 6" id="KW-0472">Membrane</keyword>
<name>A0AA41U8J6_9MICO</name>
<keyword evidence="6" id="KW-0813">Transport</keyword>
<keyword evidence="9" id="KW-1185">Reference proteome</keyword>
<feature type="transmembrane region" description="Helical" evidence="6">
    <location>
        <begin position="38"/>
        <end position="58"/>
    </location>
</feature>
<feature type="transmembrane region" description="Helical" evidence="6">
    <location>
        <begin position="189"/>
        <end position="209"/>
    </location>
</feature>
<dbReference type="PANTHER" id="PTHR43229">
    <property type="entry name" value="NODULATION PROTEIN J"/>
    <property type="match status" value="1"/>
</dbReference>
<dbReference type="EMBL" id="JAKGSG010000047">
    <property type="protein sequence ID" value="MCF4122791.1"/>
    <property type="molecule type" value="Genomic_DNA"/>
</dbReference>